<evidence type="ECO:0000313" key="2">
    <source>
        <dbReference type="EMBL" id="KAK3267877.1"/>
    </source>
</evidence>
<reference evidence="2 3" key="1">
    <citation type="journal article" date="2015" name="Genome Biol. Evol.">
        <title>Comparative Genomics of a Bacterivorous Green Alga Reveals Evolutionary Causalities and Consequences of Phago-Mixotrophic Mode of Nutrition.</title>
        <authorList>
            <person name="Burns J.A."/>
            <person name="Paasch A."/>
            <person name="Narechania A."/>
            <person name="Kim E."/>
        </authorList>
    </citation>
    <scope>NUCLEOTIDE SEQUENCE [LARGE SCALE GENOMIC DNA]</scope>
    <source>
        <strain evidence="2 3">PLY_AMNH</strain>
    </source>
</reference>
<sequence>MASHLFRSAARGVQAASSSPASFSLGKAAPNAARPFGQQTRGMAGGGEKGVAFEGVEIQPASNWHKYGAKAFGATMWFWLFLRFKEDGDVLIYGHAPHFEHDDHH</sequence>
<dbReference type="GO" id="GO:0045271">
    <property type="term" value="C:respiratory chain complex I"/>
    <property type="evidence" value="ECO:0007669"/>
    <property type="project" value="InterPro"/>
</dbReference>
<dbReference type="Proteomes" id="UP001190700">
    <property type="component" value="Unassembled WGS sequence"/>
</dbReference>
<feature type="region of interest" description="Disordered" evidence="1">
    <location>
        <begin position="29"/>
        <end position="48"/>
    </location>
</feature>
<comment type="caution">
    <text evidence="2">The sequence shown here is derived from an EMBL/GenBank/DDBJ whole genome shotgun (WGS) entry which is preliminary data.</text>
</comment>
<name>A0AAE0FXN5_9CHLO</name>
<feature type="region of interest" description="Disordered" evidence="1">
    <location>
        <begin position="1"/>
        <end position="24"/>
    </location>
</feature>
<accession>A0AAE0FXN5</accession>
<organism evidence="2 3">
    <name type="scientific">Cymbomonas tetramitiformis</name>
    <dbReference type="NCBI Taxonomy" id="36881"/>
    <lineage>
        <taxon>Eukaryota</taxon>
        <taxon>Viridiplantae</taxon>
        <taxon>Chlorophyta</taxon>
        <taxon>Pyramimonadophyceae</taxon>
        <taxon>Pyramimonadales</taxon>
        <taxon>Pyramimonadaceae</taxon>
        <taxon>Cymbomonas</taxon>
    </lineage>
</organism>
<dbReference type="InterPro" id="IPR044980">
    <property type="entry name" value="NDUFB2_plant/fungi"/>
</dbReference>
<evidence type="ECO:0000313" key="3">
    <source>
        <dbReference type="Proteomes" id="UP001190700"/>
    </source>
</evidence>
<gene>
    <name evidence="2" type="ORF">CYMTET_23592</name>
</gene>
<dbReference type="GO" id="GO:0005743">
    <property type="term" value="C:mitochondrial inner membrane"/>
    <property type="evidence" value="ECO:0007669"/>
    <property type="project" value="InterPro"/>
</dbReference>
<keyword evidence="3" id="KW-1185">Reference proteome</keyword>
<protein>
    <submittedName>
        <fullName evidence="2">Uncharacterized protein</fullName>
    </submittedName>
</protein>
<dbReference type="AlphaFoldDB" id="A0AAE0FXN5"/>
<dbReference type="EMBL" id="LGRX02012151">
    <property type="protein sequence ID" value="KAK3267877.1"/>
    <property type="molecule type" value="Genomic_DNA"/>
</dbReference>
<proteinExistence type="predicted"/>
<dbReference type="PANTHER" id="PTHR36987">
    <property type="entry name" value="NADH DEHYDROGENASE [UBIQUINONE] 1 BETA SUBCOMPLEX SUBUNIT 2-LIKE"/>
    <property type="match status" value="1"/>
</dbReference>
<dbReference type="PANTHER" id="PTHR36987:SF1">
    <property type="entry name" value="NADH DEHYDROGENASE [UBIQUINONE] 1 BETA SUBCOMPLEX SUBUNIT 2"/>
    <property type="match status" value="1"/>
</dbReference>
<evidence type="ECO:0000256" key="1">
    <source>
        <dbReference type="SAM" id="MobiDB-lite"/>
    </source>
</evidence>